<comment type="caution">
    <text evidence="4">The sequence shown here is derived from an EMBL/GenBank/DDBJ whole genome shotgun (WGS) entry which is preliminary data.</text>
</comment>
<evidence type="ECO:0000313" key="4">
    <source>
        <dbReference type="EMBL" id="KAJ7756041.1"/>
    </source>
</evidence>
<accession>A0AAD7NDB6</accession>
<dbReference type="AlphaFoldDB" id="A0AAD7NDB6"/>
<keyword evidence="3" id="KW-0732">Signal</keyword>
<dbReference type="Proteomes" id="UP001215280">
    <property type="component" value="Unassembled WGS sequence"/>
</dbReference>
<dbReference type="EMBL" id="JARJLG010000062">
    <property type="protein sequence ID" value="KAJ7756041.1"/>
    <property type="molecule type" value="Genomic_DNA"/>
</dbReference>
<keyword evidence="2" id="KW-0472">Membrane</keyword>
<sequence length="220" mass="24319">MQITSRFNALVCIIAATGAVAYPTQNAGVVREQVQAEKRGNDAAPFIIGELTSPEKRGNDVEPFIVGELTSEDFFWVSGGFYSTAQGESHFLIELRDMLILKPSTWRFRVYPLIHYPQLHFMSGTRSARYTPLSDADGNDLTGEPNEHDPGRPPSQRKHLCFYIAIILLNLCLVGFSLHVDRELGKNLVHDVMNLPTPDAYIGLPVIEGDLTHPGVGTAI</sequence>
<keyword evidence="2" id="KW-0812">Transmembrane</keyword>
<evidence type="ECO:0000313" key="5">
    <source>
        <dbReference type="Proteomes" id="UP001215280"/>
    </source>
</evidence>
<organism evidence="4 5">
    <name type="scientific">Mycena maculata</name>
    <dbReference type="NCBI Taxonomy" id="230809"/>
    <lineage>
        <taxon>Eukaryota</taxon>
        <taxon>Fungi</taxon>
        <taxon>Dikarya</taxon>
        <taxon>Basidiomycota</taxon>
        <taxon>Agaricomycotina</taxon>
        <taxon>Agaricomycetes</taxon>
        <taxon>Agaricomycetidae</taxon>
        <taxon>Agaricales</taxon>
        <taxon>Marasmiineae</taxon>
        <taxon>Mycenaceae</taxon>
        <taxon>Mycena</taxon>
    </lineage>
</organism>
<proteinExistence type="predicted"/>
<protein>
    <submittedName>
        <fullName evidence="4">Uncharacterized protein</fullName>
    </submittedName>
</protein>
<name>A0AAD7NDB6_9AGAR</name>
<gene>
    <name evidence="4" type="ORF">DFH07DRAFT_773231</name>
</gene>
<evidence type="ECO:0000256" key="2">
    <source>
        <dbReference type="SAM" id="Phobius"/>
    </source>
</evidence>
<feature type="transmembrane region" description="Helical" evidence="2">
    <location>
        <begin position="162"/>
        <end position="180"/>
    </location>
</feature>
<feature type="region of interest" description="Disordered" evidence="1">
    <location>
        <begin position="132"/>
        <end position="153"/>
    </location>
</feature>
<evidence type="ECO:0000256" key="1">
    <source>
        <dbReference type="SAM" id="MobiDB-lite"/>
    </source>
</evidence>
<reference evidence="4" key="1">
    <citation type="submission" date="2023-03" db="EMBL/GenBank/DDBJ databases">
        <title>Massive genome expansion in bonnet fungi (Mycena s.s.) driven by repeated elements and novel gene families across ecological guilds.</title>
        <authorList>
            <consortium name="Lawrence Berkeley National Laboratory"/>
            <person name="Harder C.B."/>
            <person name="Miyauchi S."/>
            <person name="Viragh M."/>
            <person name="Kuo A."/>
            <person name="Thoen E."/>
            <person name="Andreopoulos B."/>
            <person name="Lu D."/>
            <person name="Skrede I."/>
            <person name="Drula E."/>
            <person name="Henrissat B."/>
            <person name="Morin E."/>
            <person name="Kohler A."/>
            <person name="Barry K."/>
            <person name="LaButti K."/>
            <person name="Morin E."/>
            <person name="Salamov A."/>
            <person name="Lipzen A."/>
            <person name="Mereny Z."/>
            <person name="Hegedus B."/>
            <person name="Baldrian P."/>
            <person name="Stursova M."/>
            <person name="Weitz H."/>
            <person name="Taylor A."/>
            <person name="Grigoriev I.V."/>
            <person name="Nagy L.G."/>
            <person name="Martin F."/>
            <person name="Kauserud H."/>
        </authorList>
    </citation>
    <scope>NUCLEOTIDE SEQUENCE</scope>
    <source>
        <strain evidence="4">CBHHK188m</strain>
    </source>
</reference>
<feature type="signal peptide" evidence="3">
    <location>
        <begin position="1"/>
        <end position="21"/>
    </location>
</feature>
<keyword evidence="5" id="KW-1185">Reference proteome</keyword>
<evidence type="ECO:0000256" key="3">
    <source>
        <dbReference type="SAM" id="SignalP"/>
    </source>
</evidence>
<feature type="chain" id="PRO_5042074348" evidence="3">
    <location>
        <begin position="22"/>
        <end position="220"/>
    </location>
</feature>
<keyword evidence="2" id="KW-1133">Transmembrane helix</keyword>